<protein>
    <recommendedName>
        <fullName evidence="4">Integral membrane protein</fullName>
    </recommendedName>
</protein>
<name>A0A173LJ85_9ACTN</name>
<sequence>MVTNNSEPVPYPRDFVPPGVRIAGGIATVQGLVLLGFAVYLVVHALLGHREETVQISGYGTAIWFVIMGGAVTAAAIGLLRNKRWGRGLIIIAQLVLLPVSYYLGVGSEQWAAGVIVGASAIVVLVCLFRRESLEWYAA</sequence>
<reference evidence="2 3" key="1">
    <citation type="submission" date="2016-06" db="EMBL/GenBank/DDBJ databases">
        <title>Complete genome sequence of a saline-alkali tolerant type strain Dietzia timorensis ID05-A0528T.</title>
        <authorList>
            <person name="Wu X."/>
        </authorList>
    </citation>
    <scope>NUCLEOTIDE SEQUENCE [LARGE SCALE GENOMIC DNA]</scope>
    <source>
        <strain evidence="2 3">ID05-A0528</strain>
    </source>
</reference>
<evidence type="ECO:0000313" key="2">
    <source>
        <dbReference type="EMBL" id="ANI91839.1"/>
    </source>
</evidence>
<dbReference type="Proteomes" id="UP000186104">
    <property type="component" value="Chromosome"/>
</dbReference>
<gene>
    <name evidence="2" type="ORF">BJL86_1046</name>
</gene>
<evidence type="ECO:0008006" key="4">
    <source>
        <dbReference type="Google" id="ProtNLM"/>
    </source>
</evidence>
<dbReference type="AlphaFoldDB" id="A0A173LJ85"/>
<dbReference type="STRING" id="499555.BJL86_1046"/>
<dbReference type="EMBL" id="CP015961">
    <property type="protein sequence ID" value="ANI91839.1"/>
    <property type="molecule type" value="Genomic_DNA"/>
</dbReference>
<keyword evidence="1" id="KW-1133">Transmembrane helix</keyword>
<feature type="transmembrane region" description="Helical" evidence="1">
    <location>
        <begin position="87"/>
        <end position="105"/>
    </location>
</feature>
<dbReference type="OrthoDB" id="4775239at2"/>
<feature type="transmembrane region" description="Helical" evidence="1">
    <location>
        <begin position="59"/>
        <end position="80"/>
    </location>
</feature>
<proteinExistence type="predicted"/>
<keyword evidence="1" id="KW-0472">Membrane</keyword>
<organism evidence="2 3">
    <name type="scientific">Dietzia timorensis</name>
    <dbReference type="NCBI Taxonomy" id="499555"/>
    <lineage>
        <taxon>Bacteria</taxon>
        <taxon>Bacillati</taxon>
        <taxon>Actinomycetota</taxon>
        <taxon>Actinomycetes</taxon>
        <taxon>Mycobacteriales</taxon>
        <taxon>Dietziaceae</taxon>
        <taxon>Dietzia</taxon>
    </lineage>
</organism>
<feature type="transmembrane region" description="Helical" evidence="1">
    <location>
        <begin position="22"/>
        <end position="47"/>
    </location>
</feature>
<dbReference type="KEGG" id="dtm:BJL86_1046"/>
<feature type="transmembrane region" description="Helical" evidence="1">
    <location>
        <begin position="111"/>
        <end position="129"/>
    </location>
</feature>
<evidence type="ECO:0000313" key="3">
    <source>
        <dbReference type="Proteomes" id="UP000186104"/>
    </source>
</evidence>
<accession>A0A173LJ85</accession>
<keyword evidence="3" id="KW-1185">Reference proteome</keyword>
<keyword evidence="1" id="KW-0812">Transmembrane</keyword>
<evidence type="ECO:0000256" key="1">
    <source>
        <dbReference type="SAM" id="Phobius"/>
    </source>
</evidence>